<evidence type="ECO:0000313" key="3">
    <source>
        <dbReference type="EMBL" id="MBH5396242.1"/>
    </source>
</evidence>
<dbReference type="PANTHER" id="PTHR30222:SF2">
    <property type="entry name" value="ABC TRANSPORTER SUBSTRATE-BINDING PROTEIN"/>
    <property type="match status" value="1"/>
</dbReference>
<evidence type="ECO:0000256" key="1">
    <source>
        <dbReference type="ARBA" id="ARBA00022729"/>
    </source>
</evidence>
<reference evidence="3 4" key="1">
    <citation type="submission" date="2020-07" db="EMBL/GenBank/DDBJ databases">
        <title>Bradyrhizobium diversity isolated from nodules of indigenous legumes of Western Australia.</title>
        <authorList>
            <person name="Klepa M.S."/>
        </authorList>
    </citation>
    <scope>NUCLEOTIDE SEQUENCE [LARGE SCALE GENOMIC DNA]</scope>
    <source>
        <strain evidence="3 4">CNPSo 4010</strain>
    </source>
</reference>
<proteinExistence type="predicted"/>
<dbReference type="Proteomes" id="UP000807370">
    <property type="component" value="Unassembled WGS sequence"/>
</dbReference>
<keyword evidence="1" id="KW-0732">Signal</keyword>
<evidence type="ECO:0000256" key="2">
    <source>
        <dbReference type="ARBA" id="ARBA00022764"/>
    </source>
</evidence>
<dbReference type="PANTHER" id="PTHR30222">
    <property type="entry name" value="SPERMIDINE/PUTRESCINE-BINDING PERIPLASMIC PROTEIN"/>
    <property type="match status" value="1"/>
</dbReference>
<sequence>MAQYPVHTINRRRAIRLITAGVGAPFVIRLAGAQPALPEQANVPDILKGSGEVRIANYGGATAEAQLKAWFEPFEKATGIKVRTFPTADTAKAKAMVETGNLEWDLVNLGRGDILKLMKVGDYFESIDYSLIDDGLGKEYRFGFGVEMNTFAQVMAYRTDAFKGAVPASWGDFWDTNRFPGDRAMYGIGAGGPPEIEFALMAAGVPADKLYPLDIEKALASYDKIRKSVAKWWTTGAQPPQMLSDREIVMTTVWNGRMSALQEQGVPAAICWNQGLLKRDAWGILKGAKNKANAMKLLAYSTMPIPQARFAMLIPYGNTNEGANEYIPPQRLAMLPSAPENKKQLVFSNVEWWIENRDIVQAKFNKWLLG</sequence>
<gene>
    <name evidence="3" type="ORF">HZZ13_00110</name>
</gene>
<dbReference type="Pfam" id="PF13416">
    <property type="entry name" value="SBP_bac_8"/>
    <property type="match status" value="1"/>
</dbReference>
<dbReference type="CDD" id="cd13589">
    <property type="entry name" value="PBP2_polyamine_RpCGA009"/>
    <property type="match status" value="1"/>
</dbReference>
<name>A0ABS0PH17_9BRAD</name>
<dbReference type="RefSeq" id="WP_197957698.1">
    <property type="nucleotide sequence ID" value="NZ_JACCHP010000001.1"/>
</dbReference>
<comment type="caution">
    <text evidence="3">The sequence shown here is derived from an EMBL/GenBank/DDBJ whole genome shotgun (WGS) entry which is preliminary data.</text>
</comment>
<dbReference type="Gene3D" id="3.40.190.10">
    <property type="entry name" value="Periplasmic binding protein-like II"/>
    <property type="match status" value="2"/>
</dbReference>
<protein>
    <submittedName>
        <fullName evidence="3">ABC transporter substrate-binding protein</fullName>
    </submittedName>
</protein>
<keyword evidence="4" id="KW-1185">Reference proteome</keyword>
<organism evidence="3 4">
    <name type="scientific">Bradyrhizobium agreste</name>
    <dbReference type="NCBI Taxonomy" id="2751811"/>
    <lineage>
        <taxon>Bacteria</taxon>
        <taxon>Pseudomonadati</taxon>
        <taxon>Pseudomonadota</taxon>
        <taxon>Alphaproteobacteria</taxon>
        <taxon>Hyphomicrobiales</taxon>
        <taxon>Nitrobacteraceae</taxon>
        <taxon>Bradyrhizobium</taxon>
    </lineage>
</organism>
<dbReference type="EMBL" id="JACCHP010000001">
    <property type="protein sequence ID" value="MBH5396242.1"/>
    <property type="molecule type" value="Genomic_DNA"/>
</dbReference>
<dbReference type="InterPro" id="IPR006059">
    <property type="entry name" value="SBP"/>
</dbReference>
<keyword evidence="2" id="KW-0574">Periplasm</keyword>
<evidence type="ECO:0000313" key="4">
    <source>
        <dbReference type="Proteomes" id="UP000807370"/>
    </source>
</evidence>
<dbReference type="SUPFAM" id="SSF53850">
    <property type="entry name" value="Periplasmic binding protein-like II"/>
    <property type="match status" value="1"/>
</dbReference>
<accession>A0ABS0PH17</accession>